<gene>
    <name evidence="2" type="ORF">R3P38DRAFT_619040</name>
</gene>
<reference evidence="2 3" key="1">
    <citation type="journal article" date="2024" name="J Genomics">
        <title>Draft genome sequencing and assembly of Favolaschia claudopus CIRM-BRFM 2984 isolated from oak limbs.</title>
        <authorList>
            <person name="Navarro D."/>
            <person name="Drula E."/>
            <person name="Chaduli D."/>
            <person name="Cazenave R."/>
            <person name="Ahrendt S."/>
            <person name="Wang J."/>
            <person name="Lipzen A."/>
            <person name="Daum C."/>
            <person name="Barry K."/>
            <person name="Grigoriev I.V."/>
            <person name="Favel A."/>
            <person name="Rosso M.N."/>
            <person name="Martin F."/>
        </authorList>
    </citation>
    <scope>NUCLEOTIDE SEQUENCE [LARGE SCALE GENOMIC DNA]</scope>
    <source>
        <strain evidence="2 3">CIRM-BRFM 2984</strain>
    </source>
</reference>
<accession>A0AAW0CDY6</accession>
<dbReference type="AlphaFoldDB" id="A0AAW0CDY6"/>
<proteinExistence type="predicted"/>
<name>A0AAW0CDY6_9AGAR</name>
<dbReference type="EMBL" id="JAWWNJ010000019">
    <property type="protein sequence ID" value="KAK7036248.1"/>
    <property type="molecule type" value="Genomic_DNA"/>
</dbReference>
<protein>
    <submittedName>
        <fullName evidence="2">Uncharacterized protein</fullName>
    </submittedName>
</protein>
<evidence type="ECO:0000313" key="3">
    <source>
        <dbReference type="Proteomes" id="UP001362999"/>
    </source>
</evidence>
<evidence type="ECO:0000313" key="2">
    <source>
        <dbReference type="EMBL" id="KAK7036248.1"/>
    </source>
</evidence>
<organism evidence="2 3">
    <name type="scientific">Favolaschia claudopus</name>
    <dbReference type="NCBI Taxonomy" id="2862362"/>
    <lineage>
        <taxon>Eukaryota</taxon>
        <taxon>Fungi</taxon>
        <taxon>Dikarya</taxon>
        <taxon>Basidiomycota</taxon>
        <taxon>Agaricomycotina</taxon>
        <taxon>Agaricomycetes</taxon>
        <taxon>Agaricomycetidae</taxon>
        <taxon>Agaricales</taxon>
        <taxon>Marasmiineae</taxon>
        <taxon>Mycenaceae</taxon>
        <taxon>Favolaschia</taxon>
    </lineage>
</organism>
<dbReference type="Proteomes" id="UP001362999">
    <property type="component" value="Unassembled WGS sequence"/>
</dbReference>
<sequence length="214" mass="23601">MERPPPSHFSAWNLRGDVRRWILTYGRSNPFILLSRMLRVGTTSRARHTCELARRAPRCQRQSGSEVTGAAHGPSTGSPEMLSVDNPYPPQALSASLKIQLDEKHQQSQGSFCPVRAMAVGGVQVRSVSPGWRRDYYEFLAPPNRMSRRGCLGRVSGGQTDALQASRVCCFLLRSSSSVGTSDGIHGLERCSPRPWPWRTHMKAEGGIGHTSDS</sequence>
<evidence type="ECO:0000256" key="1">
    <source>
        <dbReference type="SAM" id="MobiDB-lite"/>
    </source>
</evidence>
<comment type="caution">
    <text evidence="2">The sequence shown here is derived from an EMBL/GenBank/DDBJ whole genome shotgun (WGS) entry which is preliminary data.</text>
</comment>
<keyword evidence="3" id="KW-1185">Reference proteome</keyword>
<feature type="region of interest" description="Disordered" evidence="1">
    <location>
        <begin position="54"/>
        <end position="87"/>
    </location>
</feature>